<dbReference type="STRING" id="576137.A0A1L7X152"/>
<dbReference type="GO" id="GO:0035673">
    <property type="term" value="F:oligopeptide transmembrane transporter activity"/>
    <property type="evidence" value="ECO:0007669"/>
    <property type="project" value="InterPro"/>
</dbReference>
<dbReference type="PANTHER" id="PTHR31645">
    <property type="entry name" value="OLIGOPEPTIDE TRANSPORTER YGL114W-RELATED"/>
    <property type="match status" value="1"/>
</dbReference>
<sequence>MSSNGGAIGISSASQEVEKSTVDIIKNDSKNTSNDPSIHKEKGEVAVMTSDQDNLLSHEEQFPEDLEGEVETQQFTVRAVLVGCLLGGVILASNVYPGLKTGWTFGTSLFGSIFRYAILKPLSKALPTHFGGGYFGPKENVCYLRKGEAETIHTKNEDPLSVPRDLQLTILKQKLVFPSEVAAAHTIRSLHVGKNAEANAHKKTRALIIAFGGAITLRCVSECAPGILWDWHWGWTLYRLGWTGIIQVENWNWVAEFTWPAACFTSSTRCNYQKQAFDSRITLDMSDRTLVSIFMSVGMYVLFSAACPCINDLSLADHCSFPAPDVGAWRVIAVAVTEPTLSIPPSSGYTSIALGIFAILVTVAKYRFVPADKHIYVPNMNAIGIAFILNTTTYPTAMTFGSTMVFLWKRNYPAAYAMYCYAISTGFIAGEGLGGIVGAVLQVAKVSGNIYGTAVGCPAFEYCG</sequence>
<evidence type="ECO:0000256" key="7">
    <source>
        <dbReference type="SAM" id="MobiDB-lite"/>
    </source>
</evidence>
<keyword evidence="5 8" id="KW-1133">Transmembrane helix</keyword>
<feature type="transmembrane region" description="Helical" evidence="8">
    <location>
        <begin position="414"/>
        <end position="441"/>
    </location>
</feature>
<dbReference type="PANTHER" id="PTHR31645:SF3">
    <property type="entry name" value="OLIGOPEPTIDE TRANSPORTER"/>
    <property type="match status" value="1"/>
</dbReference>
<evidence type="ECO:0000256" key="8">
    <source>
        <dbReference type="SAM" id="Phobius"/>
    </source>
</evidence>
<organism evidence="9 10">
    <name type="scientific">Phialocephala subalpina</name>
    <dbReference type="NCBI Taxonomy" id="576137"/>
    <lineage>
        <taxon>Eukaryota</taxon>
        <taxon>Fungi</taxon>
        <taxon>Dikarya</taxon>
        <taxon>Ascomycota</taxon>
        <taxon>Pezizomycotina</taxon>
        <taxon>Leotiomycetes</taxon>
        <taxon>Helotiales</taxon>
        <taxon>Mollisiaceae</taxon>
        <taxon>Phialocephala</taxon>
        <taxon>Phialocephala fortinii species complex</taxon>
    </lineage>
</organism>
<dbReference type="GO" id="GO:0000329">
    <property type="term" value="C:fungal-type vacuole membrane"/>
    <property type="evidence" value="ECO:0007669"/>
    <property type="project" value="TreeGrafter"/>
</dbReference>
<dbReference type="Proteomes" id="UP000184330">
    <property type="component" value="Unassembled WGS sequence"/>
</dbReference>
<evidence type="ECO:0000313" key="9">
    <source>
        <dbReference type="EMBL" id="CZR58742.1"/>
    </source>
</evidence>
<evidence type="ECO:0000313" key="10">
    <source>
        <dbReference type="Proteomes" id="UP000184330"/>
    </source>
</evidence>
<comment type="similarity">
    <text evidence="2">Belongs to the oligopeptide OPT transporter family.</text>
</comment>
<dbReference type="InterPro" id="IPR045035">
    <property type="entry name" value="YSL-like"/>
</dbReference>
<evidence type="ECO:0008006" key="11">
    <source>
        <dbReference type="Google" id="ProtNLM"/>
    </source>
</evidence>
<evidence type="ECO:0000256" key="5">
    <source>
        <dbReference type="ARBA" id="ARBA00022989"/>
    </source>
</evidence>
<evidence type="ECO:0000256" key="6">
    <source>
        <dbReference type="ARBA" id="ARBA00023136"/>
    </source>
</evidence>
<dbReference type="AlphaFoldDB" id="A0A1L7X152"/>
<evidence type="ECO:0000256" key="2">
    <source>
        <dbReference type="ARBA" id="ARBA00008807"/>
    </source>
</evidence>
<dbReference type="OrthoDB" id="77405at2759"/>
<evidence type="ECO:0000256" key="3">
    <source>
        <dbReference type="ARBA" id="ARBA00022448"/>
    </source>
</evidence>
<gene>
    <name evidence="9" type="ORF">PAC_08634</name>
</gene>
<feature type="compositionally biased region" description="Low complexity" evidence="7">
    <location>
        <begin position="1"/>
        <end position="14"/>
    </location>
</feature>
<feature type="transmembrane region" description="Helical" evidence="8">
    <location>
        <begin position="348"/>
        <end position="368"/>
    </location>
</feature>
<reference evidence="9 10" key="1">
    <citation type="submission" date="2016-03" db="EMBL/GenBank/DDBJ databases">
        <authorList>
            <person name="Ploux O."/>
        </authorList>
    </citation>
    <scope>NUCLEOTIDE SEQUENCE [LARGE SCALE GENOMIC DNA]</scope>
    <source>
        <strain evidence="9 10">UAMH 11012</strain>
    </source>
</reference>
<keyword evidence="6 8" id="KW-0472">Membrane</keyword>
<feature type="compositionally biased region" description="Basic and acidic residues" evidence="7">
    <location>
        <begin position="16"/>
        <end position="29"/>
    </location>
</feature>
<feature type="transmembrane region" description="Helical" evidence="8">
    <location>
        <begin position="380"/>
        <end position="408"/>
    </location>
</feature>
<keyword evidence="10" id="KW-1185">Reference proteome</keyword>
<name>A0A1L7X152_9HELO</name>
<comment type="subcellular location">
    <subcellularLocation>
        <location evidence="1">Membrane</location>
        <topology evidence="1">Multi-pass membrane protein</topology>
    </subcellularLocation>
</comment>
<evidence type="ECO:0000256" key="4">
    <source>
        <dbReference type="ARBA" id="ARBA00022692"/>
    </source>
</evidence>
<keyword evidence="3" id="KW-0813">Transport</keyword>
<feature type="region of interest" description="Disordered" evidence="7">
    <location>
        <begin position="1"/>
        <end position="40"/>
    </location>
</feature>
<accession>A0A1L7X152</accession>
<keyword evidence="4 8" id="KW-0812">Transmembrane</keyword>
<dbReference type="InterPro" id="IPR004813">
    <property type="entry name" value="OPT"/>
</dbReference>
<proteinExistence type="inferred from homology"/>
<dbReference type="EMBL" id="FJOG01000012">
    <property type="protein sequence ID" value="CZR58742.1"/>
    <property type="molecule type" value="Genomic_DNA"/>
</dbReference>
<protein>
    <recommendedName>
        <fullName evidence="11">Oligopeptide transporter</fullName>
    </recommendedName>
</protein>
<dbReference type="Pfam" id="PF03169">
    <property type="entry name" value="OPT"/>
    <property type="match status" value="2"/>
</dbReference>
<evidence type="ECO:0000256" key="1">
    <source>
        <dbReference type="ARBA" id="ARBA00004141"/>
    </source>
</evidence>